<evidence type="ECO:0000313" key="2">
    <source>
        <dbReference type="EMBL" id="VFK78437.1"/>
    </source>
</evidence>
<dbReference type="SMART" id="SM00880">
    <property type="entry name" value="CHAD"/>
    <property type="match status" value="1"/>
</dbReference>
<dbReference type="Pfam" id="PF05235">
    <property type="entry name" value="CHAD"/>
    <property type="match status" value="1"/>
</dbReference>
<sequence>MSTTLEILLCKEIKPPRRLSRELEKTFPNIDDAPLRGRLCNLDTFDWRLYRRGWVLEVFTEGETREEQSGKGQKTRLLWRNLDDGHIHGLAWLDAVPVFSRGLPEGGHWAELGNRLEMRALIPMGCVRIMGSRMVPRNGEDKAVVNVELYPAGGDTRIRMLDVRGFERDFRRALDVIESEFGCKKIKTDPARTAFEAEGREPGAYRPKPRIELTPVMRADEACKKILSRLLDVMIENESGVRLQTDTEFLHDFRVAVRSSRSLLGQVKAIFPLLRAQRFRRELAWLQEVTGSVRDMDVYLLEFPALQKELPTDEQRRDLLPMRTFIVARRDEAQKKLLRALDSARYRTFFRDWRAFLESPAPRHSTLLNATRPVEEVATQRIWRLFRRVIKEGKAITETGPADDLHELRKTCKKLRYLLEFFGDLFSREKIDPLVGALKILQDNLGTYQDLQVQQMSLGDIELAMRELGSRMDATFDAMEALVASFAERERLAREAFAARFRAFSSKGNRKRFETLFQPRRSNGQ</sequence>
<proteinExistence type="predicted"/>
<dbReference type="Gene3D" id="1.40.20.10">
    <property type="entry name" value="CHAD domain"/>
    <property type="match status" value="1"/>
</dbReference>
<accession>A0A451BJH8</accession>
<dbReference type="PANTHER" id="PTHR39339">
    <property type="entry name" value="SLR1444 PROTEIN"/>
    <property type="match status" value="1"/>
</dbReference>
<dbReference type="InterPro" id="IPR007899">
    <property type="entry name" value="CHAD_dom"/>
</dbReference>
<organism evidence="2">
    <name type="scientific">Candidatus Kentrum sp. SD</name>
    <dbReference type="NCBI Taxonomy" id="2126332"/>
    <lineage>
        <taxon>Bacteria</taxon>
        <taxon>Pseudomonadati</taxon>
        <taxon>Pseudomonadota</taxon>
        <taxon>Gammaproteobacteria</taxon>
        <taxon>Candidatus Kentrum</taxon>
    </lineage>
</organism>
<protein>
    <submittedName>
        <fullName evidence="2">CHAD domain-containing protein</fullName>
    </submittedName>
</protein>
<evidence type="ECO:0000259" key="1">
    <source>
        <dbReference type="PROSITE" id="PS51708"/>
    </source>
</evidence>
<feature type="domain" description="CHAD" evidence="1">
    <location>
        <begin position="216"/>
        <end position="522"/>
    </location>
</feature>
<dbReference type="PROSITE" id="PS51708">
    <property type="entry name" value="CHAD"/>
    <property type="match status" value="1"/>
</dbReference>
<dbReference type="AlphaFoldDB" id="A0A451BJH8"/>
<dbReference type="EMBL" id="CAADHB010000015">
    <property type="protein sequence ID" value="VFK78437.1"/>
    <property type="molecule type" value="Genomic_DNA"/>
</dbReference>
<gene>
    <name evidence="2" type="ORF">BECKSD772D_GA0070982_101511</name>
</gene>
<reference evidence="2" key="1">
    <citation type="submission" date="2019-02" db="EMBL/GenBank/DDBJ databases">
        <authorList>
            <person name="Gruber-Vodicka R. H."/>
            <person name="Seah K. B. B."/>
        </authorList>
    </citation>
    <scope>NUCLEOTIDE SEQUENCE</scope>
    <source>
        <strain evidence="2">BECK_S127</strain>
    </source>
</reference>
<name>A0A451BJH8_9GAMM</name>
<dbReference type="InterPro" id="IPR038186">
    <property type="entry name" value="CHAD_dom_sf"/>
</dbReference>
<dbReference type="PANTHER" id="PTHR39339:SF1">
    <property type="entry name" value="CHAD DOMAIN-CONTAINING PROTEIN"/>
    <property type="match status" value="1"/>
</dbReference>